<protein>
    <recommendedName>
        <fullName evidence="6">Nudix hydrolase domain-containing protein</fullName>
    </recommendedName>
</protein>
<dbReference type="Pfam" id="PF00293">
    <property type="entry name" value="NUDIX"/>
    <property type="match status" value="1"/>
</dbReference>
<dbReference type="SUPFAM" id="SSF55811">
    <property type="entry name" value="Nudix"/>
    <property type="match status" value="1"/>
</dbReference>
<proteinExistence type="inferred from homology"/>
<organism evidence="7 8">
    <name type="scientific">Stephanodiscus triporus</name>
    <dbReference type="NCBI Taxonomy" id="2934178"/>
    <lineage>
        <taxon>Eukaryota</taxon>
        <taxon>Sar</taxon>
        <taxon>Stramenopiles</taxon>
        <taxon>Ochrophyta</taxon>
        <taxon>Bacillariophyta</taxon>
        <taxon>Coscinodiscophyceae</taxon>
        <taxon>Thalassiosirophycidae</taxon>
        <taxon>Stephanodiscales</taxon>
        <taxon>Stephanodiscaceae</taxon>
        <taxon>Stephanodiscus</taxon>
    </lineage>
</organism>
<evidence type="ECO:0000313" key="8">
    <source>
        <dbReference type="Proteomes" id="UP001530315"/>
    </source>
</evidence>
<dbReference type="PROSITE" id="PS51462">
    <property type="entry name" value="NUDIX"/>
    <property type="match status" value="1"/>
</dbReference>
<dbReference type="InterPro" id="IPR027417">
    <property type="entry name" value="P-loop_NTPase"/>
</dbReference>
<dbReference type="GO" id="GO:0016787">
    <property type="term" value="F:hydrolase activity"/>
    <property type="evidence" value="ECO:0007669"/>
    <property type="project" value="UniProtKB-KW"/>
</dbReference>
<keyword evidence="3" id="KW-0143">Chaperone</keyword>
<dbReference type="AlphaFoldDB" id="A0ABD3MPR8"/>
<sequence>MSRKARGDKTSWRIPTVHVFAGDYGPFNCKNAAPIEDVLVLLTATSKDDAKDDDNHRRLEGGGFVIRHPMYKCAIQAQNILLGAGSRRRTDVQIRFRHIMIVDVADMVAAGGEGDDDAGAAVGGLLGDMIRKEVESREPTKGFGKTLVRMFQRMDLRNAVLAAEGELCAVLLKLHDALGGKIATDVWLLHPVLSTGFVNGHLVPMGEREQRLRLAMTSRDRGIGRDSTPTRTHLVFQNDAARVKREVVIRHVFPDGATSVIPPRGDGHGVFLSVFGDGSAGDLAYDPDHFDDMGRSLFLSTLRVEMNSHTKQYERKCEDVTGELLKVDSIEEGGIESTTDIDWDCCERHVGALVLRGNRCVLVRSLSGEWTGMKFPSVMPHPDESPTSAAIRAVVEFTGVEESEVRALGIISSVTVYAPRGRRIIIQLIPLYATAPPPAGPLEDADIEDDETPYDWYTLPNALKKLDDRSAAALQSLSLNLVEAANVGVLDCKWGGVFGQELNVSIRGDSSSESVSGLLRAPAENWEPSPPANDVLRDVREANAVISSRLLSTREDGQPHKLPVTLLSGFLGAGKTTLLTHILSNYDGFKVAVLVNDMGEINIDAAVVRQHSVSITQREEHLVELSNGCICCTLREDLLVEVAKIASQGFDYLIIESSGISEPMPVAETFTFEDATGMSLGEVARLDTLVTVVDGSKFLSELNSIVSLRERSWHTSPEDQRTISHLLCDQVEFANVVVVNKCDLLSLEEKGRVFDIIEQMNPTAKRIESVYSKVPLEFVLGTGLFSLSAAEEHDRWLKEARIGEHVPETIEYGISSFTYRARRPFFPDKLADALDAMIDKTAPFDKSIVLRAKGYVWLGSFYSVQGDFSLAGSQYTLMPGNPWWADIDKEHWPPGLDDALVPPLWQEPFGDRQQEIVIIGQSLEKNSIIKVLDGCLLTEDDLRKDKDVWVQMCTDAGDPFYEDWYHALESFANDHENGHSHNHHHEHCND</sequence>
<dbReference type="PANTHER" id="PTHR43603:SF1">
    <property type="entry name" value="ZINC-REGULATED GTPASE METALLOPROTEIN ACTIVATOR 1"/>
    <property type="match status" value="1"/>
</dbReference>
<evidence type="ECO:0000256" key="3">
    <source>
        <dbReference type="ARBA" id="ARBA00023186"/>
    </source>
</evidence>
<accession>A0ABD3MPR8</accession>
<dbReference type="SUPFAM" id="SSF90002">
    <property type="entry name" value="Hypothetical protein YjiA, C-terminal domain"/>
    <property type="match status" value="1"/>
</dbReference>
<dbReference type="InterPro" id="IPR000086">
    <property type="entry name" value="NUDIX_hydrolase_dom"/>
</dbReference>
<dbReference type="PANTHER" id="PTHR43603">
    <property type="entry name" value="COBW DOMAIN-CONTAINING PROTEIN DDB_G0274527"/>
    <property type="match status" value="1"/>
</dbReference>
<keyword evidence="2" id="KW-0378">Hydrolase</keyword>
<keyword evidence="1" id="KW-0547">Nucleotide-binding</keyword>
<gene>
    <name evidence="7" type="ORF">ACHAW5_000325</name>
</gene>
<dbReference type="InterPro" id="IPR003495">
    <property type="entry name" value="CobW/HypB/UreG_nucleotide-bd"/>
</dbReference>
<dbReference type="GO" id="GO:0000166">
    <property type="term" value="F:nucleotide binding"/>
    <property type="evidence" value="ECO:0007669"/>
    <property type="project" value="UniProtKB-KW"/>
</dbReference>
<comment type="similarity">
    <text evidence="4">Belongs to the SIMIBI class G3E GTPase family. ZNG1 subfamily.</text>
</comment>
<dbReference type="Gene3D" id="3.40.50.300">
    <property type="entry name" value="P-loop containing nucleotide triphosphate hydrolases"/>
    <property type="match status" value="1"/>
</dbReference>
<reference evidence="7 8" key="1">
    <citation type="submission" date="2024-10" db="EMBL/GenBank/DDBJ databases">
        <title>Updated reference genomes for cyclostephanoid diatoms.</title>
        <authorList>
            <person name="Roberts W.R."/>
            <person name="Alverson A.J."/>
        </authorList>
    </citation>
    <scope>NUCLEOTIDE SEQUENCE [LARGE SCALE GENOMIC DNA]</scope>
    <source>
        <strain evidence="7 8">AJA276-08</strain>
    </source>
</reference>
<evidence type="ECO:0000256" key="1">
    <source>
        <dbReference type="ARBA" id="ARBA00022741"/>
    </source>
</evidence>
<dbReference type="Pfam" id="PF02492">
    <property type="entry name" value="cobW"/>
    <property type="match status" value="1"/>
</dbReference>
<dbReference type="EMBL" id="JALLAZ020001746">
    <property type="protein sequence ID" value="KAL3765642.1"/>
    <property type="molecule type" value="Genomic_DNA"/>
</dbReference>
<dbReference type="InterPro" id="IPR036627">
    <property type="entry name" value="CobW-likC_sf"/>
</dbReference>
<name>A0ABD3MPR8_9STRA</name>
<evidence type="ECO:0000313" key="7">
    <source>
        <dbReference type="EMBL" id="KAL3765642.1"/>
    </source>
</evidence>
<dbReference type="Gene3D" id="3.30.1220.10">
    <property type="entry name" value="CobW-like, C-terminal domain"/>
    <property type="match status" value="1"/>
</dbReference>
<dbReference type="Pfam" id="PF07683">
    <property type="entry name" value="CobW_C"/>
    <property type="match status" value="1"/>
</dbReference>
<comment type="caution">
    <text evidence="7">The sequence shown here is derived from an EMBL/GenBank/DDBJ whole genome shotgun (WGS) entry which is preliminary data.</text>
</comment>
<dbReference type="Gene3D" id="3.90.79.10">
    <property type="entry name" value="Nucleoside Triphosphate Pyrophosphohydrolase"/>
    <property type="match status" value="1"/>
</dbReference>
<comment type="catalytic activity">
    <reaction evidence="5">
        <text>GTP + H2O = GDP + phosphate + H(+)</text>
        <dbReference type="Rhea" id="RHEA:19669"/>
        <dbReference type="ChEBI" id="CHEBI:15377"/>
        <dbReference type="ChEBI" id="CHEBI:15378"/>
        <dbReference type="ChEBI" id="CHEBI:37565"/>
        <dbReference type="ChEBI" id="CHEBI:43474"/>
        <dbReference type="ChEBI" id="CHEBI:58189"/>
    </reaction>
    <physiologicalReaction direction="left-to-right" evidence="5">
        <dbReference type="Rhea" id="RHEA:19670"/>
    </physiologicalReaction>
</comment>
<dbReference type="SMART" id="SM00833">
    <property type="entry name" value="CobW_C"/>
    <property type="match status" value="1"/>
</dbReference>
<dbReference type="CDD" id="cd03112">
    <property type="entry name" value="CobW-like"/>
    <property type="match status" value="1"/>
</dbReference>
<keyword evidence="8" id="KW-1185">Reference proteome</keyword>
<dbReference type="InterPro" id="IPR051927">
    <property type="entry name" value="Zn_Chap_cDPG_Synth"/>
</dbReference>
<evidence type="ECO:0000256" key="4">
    <source>
        <dbReference type="ARBA" id="ARBA00034320"/>
    </source>
</evidence>
<evidence type="ECO:0000256" key="2">
    <source>
        <dbReference type="ARBA" id="ARBA00022801"/>
    </source>
</evidence>
<dbReference type="SUPFAM" id="SSF52540">
    <property type="entry name" value="P-loop containing nucleoside triphosphate hydrolases"/>
    <property type="match status" value="1"/>
</dbReference>
<dbReference type="Proteomes" id="UP001530315">
    <property type="component" value="Unassembled WGS sequence"/>
</dbReference>
<dbReference type="InterPro" id="IPR011629">
    <property type="entry name" value="CobW-like_C"/>
</dbReference>
<feature type="domain" description="Nudix hydrolase" evidence="6">
    <location>
        <begin position="345"/>
        <end position="479"/>
    </location>
</feature>
<dbReference type="InterPro" id="IPR015797">
    <property type="entry name" value="NUDIX_hydrolase-like_dom_sf"/>
</dbReference>
<evidence type="ECO:0000259" key="6">
    <source>
        <dbReference type="PROSITE" id="PS51462"/>
    </source>
</evidence>
<evidence type="ECO:0000256" key="5">
    <source>
        <dbReference type="ARBA" id="ARBA00049117"/>
    </source>
</evidence>